<sequence>MHLISAPFCPPHIVADSDLPEKDVSISILLMQHTHTIYYAEGNSNANRAHIGIVGNEKADSLAKAASEKMKWIPMWVSQSRGLSEGLKKWLFKIGRKDRKTHWKLDTLLGLCPTSASRDAWVIFT</sequence>
<protein>
    <submittedName>
        <fullName evidence="2">Uncharacterized protein</fullName>
    </submittedName>
</protein>
<dbReference type="Proteomes" id="UP000499080">
    <property type="component" value="Unassembled WGS sequence"/>
</dbReference>
<dbReference type="AlphaFoldDB" id="A0A4Y2NQV2"/>
<gene>
    <name evidence="1" type="ORF">AVEN_198726_1</name>
    <name evidence="2" type="ORF">AVEN_79221_1</name>
</gene>
<name>A0A4Y2NQV2_ARAVE</name>
<proteinExistence type="predicted"/>
<reference evidence="2 3" key="1">
    <citation type="journal article" date="2019" name="Sci. Rep.">
        <title>Orb-weaving spider Araneus ventricosus genome elucidates the spidroin gene catalogue.</title>
        <authorList>
            <person name="Kono N."/>
            <person name="Nakamura H."/>
            <person name="Ohtoshi R."/>
            <person name="Moran D.A.P."/>
            <person name="Shinohara A."/>
            <person name="Yoshida Y."/>
            <person name="Fujiwara M."/>
            <person name="Mori M."/>
            <person name="Tomita M."/>
            <person name="Arakawa K."/>
        </authorList>
    </citation>
    <scope>NUCLEOTIDE SEQUENCE [LARGE SCALE GENOMIC DNA]</scope>
</reference>
<organism evidence="2 3">
    <name type="scientific">Araneus ventricosus</name>
    <name type="common">Orbweaver spider</name>
    <name type="synonym">Epeira ventricosa</name>
    <dbReference type="NCBI Taxonomy" id="182803"/>
    <lineage>
        <taxon>Eukaryota</taxon>
        <taxon>Metazoa</taxon>
        <taxon>Ecdysozoa</taxon>
        <taxon>Arthropoda</taxon>
        <taxon>Chelicerata</taxon>
        <taxon>Arachnida</taxon>
        <taxon>Araneae</taxon>
        <taxon>Araneomorphae</taxon>
        <taxon>Entelegynae</taxon>
        <taxon>Araneoidea</taxon>
        <taxon>Araneidae</taxon>
        <taxon>Araneus</taxon>
    </lineage>
</organism>
<evidence type="ECO:0000313" key="1">
    <source>
        <dbReference type="EMBL" id="GBN40286.1"/>
    </source>
</evidence>
<dbReference type="EMBL" id="BGPR01009502">
    <property type="protein sequence ID" value="GBN40417.1"/>
    <property type="molecule type" value="Genomic_DNA"/>
</dbReference>
<evidence type="ECO:0000313" key="2">
    <source>
        <dbReference type="EMBL" id="GBN40417.1"/>
    </source>
</evidence>
<comment type="caution">
    <text evidence="2">The sequence shown here is derived from an EMBL/GenBank/DDBJ whole genome shotgun (WGS) entry which is preliminary data.</text>
</comment>
<dbReference type="EMBL" id="BGPR01009481">
    <property type="protein sequence ID" value="GBN40286.1"/>
    <property type="molecule type" value="Genomic_DNA"/>
</dbReference>
<accession>A0A4Y2NQV2</accession>
<evidence type="ECO:0000313" key="3">
    <source>
        <dbReference type="Proteomes" id="UP000499080"/>
    </source>
</evidence>
<keyword evidence="3" id="KW-1185">Reference proteome</keyword>